<dbReference type="Pfam" id="PF13673">
    <property type="entry name" value="Acetyltransf_10"/>
    <property type="match status" value="1"/>
</dbReference>
<evidence type="ECO:0000259" key="1">
    <source>
        <dbReference type="PROSITE" id="PS51186"/>
    </source>
</evidence>
<feature type="domain" description="N-acetyltransferase" evidence="1">
    <location>
        <begin position="3"/>
        <end position="138"/>
    </location>
</feature>
<proteinExistence type="predicted"/>
<evidence type="ECO:0000313" key="3">
    <source>
        <dbReference type="Proteomes" id="UP000568380"/>
    </source>
</evidence>
<dbReference type="RefSeq" id="WP_184959044.1">
    <property type="nucleotide sequence ID" value="NZ_JACHIN010000001.1"/>
</dbReference>
<dbReference type="PANTHER" id="PTHR43233:SF1">
    <property type="entry name" value="FAMILY N-ACETYLTRANSFERASE, PUTATIVE (AFU_ORTHOLOGUE AFUA_6G03350)-RELATED"/>
    <property type="match status" value="1"/>
</dbReference>
<dbReference type="InterPro" id="IPR053144">
    <property type="entry name" value="Acetyltransferase_Butenolide"/>
</dbReference>
<name>A0A7W8EE25_9ACTN</name>
<dbReference type="PROSITE" id="PS51186">
    <property type="entry name" value="GNAT"/>
    <property type="match status" value="1"/>
</dbReference>
<dbReference type="EMBL" id="JACHIN010000001">
    <property type="protein sequence ID" value="MBB5075911.1"/>
    <property type="molecule type" value="Genomic_DNA"/>
</dbReference>
<dbReference type="InterPro" id="IPR000182">
    <property type="entry name" value="GNAT_dom"/>
</dbReference>
<dbReference type="Proteomes" id="UP000568380">
    <property type="component" value="Unassembled WGS sequence"/>
</dbReference>
<comment type="caution">
    <text evidence="2">The sequence shown here is derived from an EMBL/GenBank/DDBJ whole genome shotgun (WGS) entry which is preliminary data.</text>
</comment>
<organism evidence="2 3">
    <name type="scientific">Nonomuraea endophytica</name>
    <dbReference type="NCBI Taxonomy" id="714136"/>
    <lineage>
        <taxon>Bacteria</taxon>
        <taxon>Bacillati</taxon>
        <taxon>Actinomycetota</taxon>
        <taxon>Actinomycetes</taxon>
        <taxon>Streptosporangiales</taxon>
        <taxon>Streptosporangiaceae</taxon>
        <taxon>Nonomuraea</taxon>
    </lineage>
</organism>
<dbReference type="PANTHER" id="PTHR43233">
    <property type="entry name" value="FAMILY N-ACETYLTRANSFERASE, PUTATIVE (AFU_ORTHOLOGUE AFUA_6G03350)-RELATED"/>
    <property type="match status" value="1"/>
</dbReference>
<dbReference type="GO" id="GO:0016747">
    <property type="term" value="F:acyltransferase activity, transferring groups other than amino-acyl groups"/>
    <property type="evidence" value="ECO:0007669"/>
    <property type="project" value="InterPro"/>
</dbReference>
<gene>
    <name evidence="2" type="ORF">HNR40_001357</name>
</gene>
<protein>
    <submittedName>
        <fullName evidence="2">GNAT superfamily N-acetyltransferase</fullName>
    </submittedName>
</protein>
<reference evidence="2 3" key="1">
    <citation type="submission" date="2020-08" db="EMBL/GenBank/DDBJ databases">
        <title>Genomic Encyclopedia of Type Strains, Phase IV (KMG-IV): sequencing the most valuable type-strain genomes for metagenomic binning, comparative biology and taxonomic classification.</title>
        <authorList>
            <person name="Goeker M."/>
        </authorList>
    </citation>
    <scope>NUCLEOTIDE SEQUENCE [LARGE SCALE GENOMIC DNA]</scope>
    <source>
        <strain evidence="2 3">DSM 45385</strain>
    </source>
</reference>
<evidence type="ECO:0000313" key="2">
    <source>
        <dbReference type="EMBL" id="MBB5075911.1"/>
    </source>
</evidence>
<sequence length="143" mass="15639">MSETIRRAEPRDAGALTALMHASSAYHGEYSTILEGYQVTAGYVAAHLVFTTDAHLGFYALVEDELDLLFVADHSQGTGLGRRLIEHMLEQARGAGLTRVRVISHPPAEAFYLRMGAQRVGTSSPKPPRITWERPELTFGTGA</sequence>
<dbReference type="InterPro" id="IPR016181">
    <property type="entry name" value="Acyl_CoA_acyltransferase"/>
</dbReference>
<dbReference type="Gene3D" id="3.40.630.30">
    <property type="match status" value="1"/>
</dbReference>
<accession>A0A7W8EE25</accession>
<keyword evidence="2" id="KW-0808">Transferase</keyword>
<keyword evidence="3" id="KW-1185">Reference proteome</keyword>
<dbReference type="CDD" id="cd04301">
    <property type="entry name" value="NAT_SF"/>
    <property type="match status" value="1"/>
</dbReference>
<dbReference type="AlphaFoldDB" id="A0A7W8EE25"/>
<dbReference type="SUPFAM" id="SSF55729">
    <property type="entry name" value="Acyl-CoA N-acyltransferases (Nat)"/>
    <property type="match status" value="1"/>
</dbReference>